<accession>A0A845UWM4</accession>
<dbReference type="GO" id="GO:0005886">
    <property type="term" value="C:plasma membrane"/>
    <property type="evidence" value="ECO:0007669"/>
    <property type="project" value="TreeGrafter"/>
</dbReference>
<dbReference type="EMBL" id="JAAGSC010000031">
    <property type="protein sequence ID" value="NDY94652.1"/>
    <property type="molecule type" value="Genomic_DNA"/>
</dbReference>
<dbReference type="InterPro" id="IPR027417">
    <property type="entry name" value="P-loop_NTPase"/>
</dbReference>
<dbReference type="SUPFAM" id="SSF52540">
    <property type="entry name" value="P-loop containing nucleoside triphosphate hydrolases"/>
    <property type="match status" value="1"/>
</dbReference>
<evidence type="ECO:0000256" key="3">
    <source>
        <dbReference type="ARBA" id="ARBA00012071"/>
    </source>
</evidence>
<evidence type="ECO:0000313" key="14">
    <source>
        <dbReference type="EMBL" id="NDY94652.1"/>
    </source>
</evidence>
<dbReference type="AlphaFoldDB" id="A0A845UWM4"/>
<gene>
    <name evidence="13" type="primary">lpxK</name>
    <name evidence="14" type="ORF">G3I74_02775</name>
</gene>
<evidence type="ECO:0000256" key="8">
    <source>
        <dbReference type="ARBA" id="ARBA00022741"/>
    </source>
</evidence>
<name>A0A845UWM4_9GAMM</name>
<keyword evidence="10 13" id="KW-0067">ATP-binding</keyword>
<dbReference type="GO" id="GO:0009244">
    <property type="term" value="P:lipopolysaccharide core region biosynthetic process"/>
    <property type="evidence" value="ECO:0007669"/>
    <property type="project" value="TreeGrafter"/>
</dbReference>
<evidence type="ECO:0000256" key="11">
    <source>
        <dbReference type="ARBA" id="ARBA00023098"/>
    </source>
</evidence>
<dbReference type="GO" id="GO:0009029">
    <property type="term" value="F:lipid-A 4'-kinase activity"/>
    <property type="evidence" value="ECO:0007669"/>
    <property type="project" value="UniProtKB-UniRule"/>
</dbReference>
<evidence type="ECO:0000256" key="6">
    <source>
        <dbReference type="ARBA" id="ARBA00022556"/>
    </source>
</evidence>
<dbReference type="EC" id="2.7.1.130" evidence="3 13"/>
<proteinExistence type="inferred from homology"/>
<keyword evidence="8 13" id="KW-0547">Nucleotide-binding</keyword>
<comment type="caution">
    <text evidence="14">The sequence shown here is derived from an EMBL/GenBank/DDBJ whole genome shotgun (WGS) entry which is preliminary data.</text>
</comment>
<keyword evidence="15" id="KW-1185">Reference proteome</keyword>
<keyword evidence="5 13" id="KW-0444">Lipid biosynthesis</keyword>
<dbReference type="GO" id="GO:0005524">
    <property type="term" value="F:ATP binding"/>
    <property type="evidence" value="ECO:0007669"/>
    <property type="project" value="UniProtKB-UniRule"/>
</dbReference>
<comment type="pathway">
    <text evidence="2 13">Glycolipid biosynthesis; lipid IV(A) biosynthesis; lipid IV(A) from (3R)-3-hydroxytetradecanoyl-[acyl-carrier-protein] and UDP-N-acetyl-alpha-D-glucosamine: step 6/6.</text>
</comment>
<dbReference type="HAMAP" id="MF_00409">
    <property type="entry name" value="LpxK"/>
    <property type="match status" value="1"/>
</dbReference>
<evidence type="ECO:0000256" key="4">
    <source>
        <dbReference type="ARBA" id="ARBA00016436"/>
    </source>
</evidence>
<comment type="similarity">
    <text evidence="13">Belongs to the LpxK family.</text>
</comment>
<evidence type="ECO:0000256" key="9">
    <source>
        <dbReference type="ARBA" id="ARBA00022777"/>
    </source>
</evidence>
<dbReference type="RefSeq" id="WP_164210047.1">
    <property type="nucleotide sequence ID" value="NZ_JAAGSC010000031.1"/>
</dbReference>
<comment type="function">
    <text evidence="1 13">Transfers the gamma-phosphate of ATP to the 4'-position of a tetraacyldisaccharide 1-phosphate intermediate (termed DS-1-P) to form tetraacyldisaccharide 1,4'-bis-phosphate (lipid IVA).</text>
</comment>
<keyword evidence="7 13" id="KW-0808">Transferase</keyword>
<evidence type="ECO:0000256" key="12">
    <source>
        <dbReference type="ARBA" id="ARBA00029757"/>
    </source>
</evidence>
<evidence type="ECO:0000256" key="10">
    <source>
        <dbReference type="ARBA" id="ARBA00022840"/>
    </source>
</evidence>
<organism evidence="14 15">
    <name type="scientific">Wenzhouxiangella limi</name>
    <dbReference type="NCBI Taxonomy" id="2707351"/>
    <lineage>
        <taxon>Bacteria</taxon>
        <taxon>Pseudomonadati</taxon>
        <taxon>Pseudomonadota</taxon>
        <taxon>Gammaproteobacteria</taxon>
        <taxon>Chromatiales</taxon>
        <taxon>Wenzhouxiangellaceae</taxon>
        <taxon>Wenzhouxiangella</taxon>
    </lineage>
</organism>
<evidence type="ECO:0000256" key="7">
    <source>
        <dbReference type="ARBA" id="ARBA00022679"/>
    </source>
</evidence>
<keyword evidence="11 13" id="KW-0443">Lipid metabolism</keyword>
<feature type="binding site" evidence="13">
    <location>
        <begin position="56"/>
        <end position="63"/>
    </location>
    <ligand>
        <name>ATP</name>
        <dbReference type="ChEBI" id="CHEBI:30616"/>
    </ligand>
</feature>
<comment type="catalytic activity">
    <reaction evidence="13">
        <text>a lipid A disaccharide + ATP = a lipid IVA + ADP + H(+)</text>
        <dbReference type="Rhea" id="RHEA:67840"/>
        <dbReference type="ChEBI" id="CHEBI:15378"/>
        <dbReference type="ChEBI" id="CHEBI:30616"/>
        <dbReference type="ChEBI" id="CHEBI:176343"/>
        <dbReference type="ChEBI" id="CHEBI:176425"/>
        <dbReference type="ChEBI" id="CHEBI:456216"/>
        <dbReference type="EC" id="2.7.1.130"/>
    </reaction>
</comment>
<dbReference type="PANTHER" id="PTHR42724">
    <property type="entry name" value="TETRAACYLDISACCHARIDE 4'-KINASE"/>
    <property type="match status" value="1"/>
</dbReference>
<dbReference type="InterPro" id="IPR003758">
    <property type="entry name" value="LpxK"/>
</dbReference>
<dbReference type="Proteomes" id="UP000484885">
    <property type="component" value="Unassembled WGS sequence"/>
</dbReference>
<dbReference type="UniPathway" id="UPA00359">
    <property type="reaction ID" value="UER00482"/>
</dbReference>
<keyword evidence="9 13" id="KW-0418">Kinase</keyword>
<dbReference type="Pfam" id="PF02606">
    <property type="entry name" value="LpxK"/>
    <property type="match status" value="1"/>
</dbReference>
<evidence type="ECO:0000256" key="1">
    <source>
        <dbReference type="ARBA" id="ARBA00002274"/>
    </source>
</evidence>
<evidence type="ECO:0000256" key="2">
    <source>
        <dbReference type="ARBA" id="ARBA00004870"/>
    </source>
</evidence>
<protein>
    <recommendedName>
        <fullName evidence="4 13">Tetraacyldisaccharide 4'-kinase</fullName>
        <ecNumber evidence="3 13">2.7.1.130</ecNumber>
    </recommendedName>
    <alternativeName>
        <fullName evidence="12 13">Lipid A 4'-kinase</fullName>
    </alternativeName>
</protein>
<evidence type="ECO:0000256" key="5">
    <source>
        <dbReference type="ARBA" id="ARBA00022516"/>
    </source>
</evidence>
<dbReference type="PANTHER" id="PTHR42724:SF1">
    <property type="entry name" value="TETRAACYLDISACCHARIDE 4'-KINASE, MITOCHONDRIAL-RELATED"/>
    <property type="match status" value="1"/>
</dbReference>
<keyword evidence="6 13" id="KW-0441">Lipid A biosynthesis</keyword>
<dbReference type="GO" id="GO:0009245">
    <property type="term" value="P:lipid A biosynthetic process"/>
    <property type="evidence" value="ECO:0007669"/>
    <property type="project" value="UniProtKB-UniRule"/>
</dbReference>
<evidence type="ECO:0000313" key="15">
    <source>
        <dbReference type="Proteomes" id="UP000484885"/>
    </source>
</evidence>
<evidence type="ECO:0000256" key="13">
    <source>
        <dbReference type="HAMAP-Rule" id="MF_00409"/>
    </source>
</evidence>
<reference evidence="14 15" key="1">
    <citation type="submission" date="2020-02" db="EMBL/GenBank/DDBJ databases">
        <authorList>
            <person name="Zhang X.-Y."/>
        </authorList>
    </citation>
    <scope>NUCLEOTIDE SEQUENCE [LARGE SCALE GENOMIC DNA]</scope>
    <source>
        <strain evidence="14 15">C33</strain>
    </source>
</reference>
<sequence>MRARLERYANHLWYETPCPPWFWRMLSALHGIVLGSRWQRPDGHPPVPVIVVGNLAVGGSGKTPTVIALARYLTGLGLQTAVISRGYGGDRGAGSGKRPVRVNPESDPGVCGDEPVLIAQQSAVPVWVCRDRRAAMDAAVAAGAGVIVSDDGLQHRGLARSFEIVLIDGRRRFGNGWLLPAGPLRQPLKRLEQVDAVLFRGPDEQIAATEQYFELRPEALVRLDDDARLDPDALAGSAVSAVAGIAHPGQFVRSLEALGQQPTLHAFPDHHAFVAGDLEGIPAPIVTTAKDAVKLRRLKPLPTGIHVLEVSAALPEALLQSVAAHVQQFGQ</sequence>
<dbReference type="NCBIfam" id="TIGR00682">
    <property type="entry name" value="lpxK"/>
    <property type="match status" value="1"/>
</dbReference>